<dbReference type="InterPro" id="IPR008979">
    <property type="entry name" value="Galactose-bd-like_sf"/>
</dbReference>
<dbReference type="SUPFAM" id="SSF81296">
    <property type="entry name" value="E set domains"/>
    <property type="match status" value="1"/>
</dbReference>
<dbReference type="SUPFAM" id="SSF49785">
    <property type="entry name" value="Galactose-binding domain-like"/>
    <property type="match status" value="1"/>
</dbReference>
<evidence type="ECO:0000313" key="5">
    <source>
        <dbReference type="Proteomes" id="UP000583101"/>
    </source>
</evidence>
<reference evidence="3" key="2">
    <citation type="submission" date="2019-03" db="EMBL/GenBank/DDBJ databases">
        <authorList>
            <person name="Yan Y.-Q."/>
            <person name="Du Z.-J."/>
        </authorList>
    </citation>
    <scope>NUCLEOTIDE SEQUENCE</scope>
    <source>
        <strain evidence="3">PP-F2FG21</strain>
    </source>
</reference>
<dbReference type="EMBL" id="JACIEG010000002">
    <property type="protein sequence ID" value="MBB3968826.1"/>
    <property type="molecule type" value="Genomic_DNA"/>
</dbReference>
<evidence type="ECO:0000313" key="4">
    <source>
        <dbReference type="Proteomes" id="UP000297248"/>
    </source>
</evidence>
<dbReference type="InterPro" id="IPR013783">
    <property type="entry name" value="Ig-like_fold"/>
</dbReference>
<gene>
    <name evidence="3" type="ORF">E2R65_06010</name>
    <name evidence="2" type="ORF">GGR35_001418</name>
</gene>
<reference evidence="2 5" key="3">
    <citation type="submission" date="2020-08" db="EMBL/GenBank/DDBJ databases">
        <title>Genomic Encyclopedia of Type Strains, Phase IV (KMG-IV): sequencing the most valuable type-strain genomes for metagenomic binning, comparative biology and taxonomic classification.</title>
        <authorList>
            <person name="Goeker M."/>
        </authorList>
    </citation>
    <scope>NUCLEOTIDE SEQUENCE [LARGE SCALE GENOMIC DNA]</scope>
    <source>
        <strain evidence="2 5">DSM 100995</strain>
    </source>
</reference>
<evidence type="ECO:0000313" key="2">
    <source>
        <dbReference type="EMBL" id="MBB3968826.1"/>
    </source>
</evidence>
<dbReference type="Gene3D" id="2.60.120.430">
    <property type="entry name" value="Galactose-binding lectin"/>
    <property type="match status" value="1"/>
</dbReference>
<reference evidence="3 4" key="1">
    <citation type="journal article" date="2016" name="Int. J. Syst. Evol. Microbiol.">
        <title>Proposal of Mucilaginibacter phyllosphaerae sp. nov. isolated from the phyllosphere of Galium album.</title>
        <authorList>
            <person name="Aydogan E.L."/>
            <person name="Busse H.J."/>
            <person name="Moser G."/>
            <person name="Muller C."/>
            <person name="Kampfer P."/>
            <person name="Glaeser S.P."/>
        </authorList>
    </citation>
    <scope>NUCLEOTIDE SEQUENCE [LARGE SCALE GENOMIC DNA]</scope>
    <source>
        <strain evidence="3 4">PP-F2FG21</strain>
    </source>
</reference>
<dbReference type="Proteomes" id="UP000297248">
    <property type="component" value="Unassembled WGS sequence"/>
</dbReference>
<dbReference type="Gene3D" id="2.60.40.10">
    <property type="entry name" value="Immunoglobulins"/>
    <property type="match status" value="2"/>
</dbReference>
<evidence type="ECO:0000313" key="3">
    <source>
        <dbReference type="EMBL" id="TEW67542.1"/>
    </source>
</evidence>
<keyword evidence="5" id="KW-1185">Reference proteome</keyword>
<proteinExistence type="predicted"/>
<dbReference type="Proteomes" id="UP000583101">
    <property type="component" value="Unassembled WGS sequence"/>
</dbReference>
<dbReference type="InterPro" id="IPR002909">
    <property type="entry name" value="IPT_dom"/>
</dbReference>
<dbReference type="PROSITE" id="PS51257">
    <property type="entry name" value="PROKAR_LIPOPROTEIN"/>
    <property type="match status" value="1"/>
</dbReference>
<feature type="domain" description="IPT/TIG" evidence="1">
    <location>
        <begin position="140"/>
        <end position="202"/>
    </location>
</feature>
<comment type="caution">
    <text evidence="3">The sequence shown here is derived from an EMBL/GenBank/DDBJ whole genome shotgun (WGS) entry which is preliminary data.</text>
</comment>
<organism evidence="3 4">
    <name type="scientific">Mucilaginibacter phyllosphaerae</name>
    <dbReference type="NCBI Taxonomy" id="1812349"/>
    <lineage>
        <taxon>Bacteria</taxon>
        <taxon>Pseudomonadati</taxon>
        <taxon>Bacteroidota</taxon>
        <taxon>Sphingobacteriia</taxon>
        <taxon>Sphingobacteriales</taxon>
        <taxon>Sphingobacteriaceae</taxon>
        <taxon>Mucilaginibacter</taxon>
    </lineage>
</organism>
<accession>A0A4Y8AGT4</accession>
<protein>
    <recommendedName>
        <fullName evidence="1">IPT/TIG domain-containing protein</fullName>
    </recommendedName>
</protein>
<evidence type="ECO:0000259" key="1">
    <source>
        <dbReference type="Pfam" id="PF01833"/>
    </source>
</evidence>
<name>A0A4Y8AGT4_9SPHI</name>
<dbReference type="RefSeq" id="WP_134335594.1">
    <property type="nucleotide sequence ID" value="NZ_BMCZ01000004.1"/>
</dbReference>
<dbReference type="EMBL" id="SNQG01000002">
    <property type="protein sequence ID" value="TEW67542.1"/>
    <property type="molecule type" value="Genomic_DNA"/>
</dbReference>
<dbReference type="AlphaFoldDB" id="A0A4Y8AGT4"/>
<dbReference type="InterPro" id="IPR014756">
    <property type="entry name" value="Ig_E-set"/>
</dbReference>
<sequence>MKNLKSIYFYCILSLITISILSSCKKNDSGNGAPSITRIRTVFQSSQTSQAVVAFDSTTTQGKIGTTYAIVGNNLSTTKSITINGVAVYFNSALASNTTLQFSLPNTTPYSNSGTSNTLTVVTAYGQVSTPFIIEQPIPGISTVSQLAGNAGDIITITGTTFDGLTGVSFGTTPAKVLTNTPTVITVEVPAGLSAGRISVTTAATKGGGIGTGPIVTSGKSQLSNNVTSEKQTSAIFGFNTAIYEDSFKNGWSDYGWGGGPSTDTKNLKRGTSSRTYSYTGGYDGYVIQPGSGNSVNENTAIKFSIFGGKGTSGKKINLILNYNFNVSVQLTLTEGKWTDYQIPIANWADASNPAPASVDALVFQEFSGNASTFSIDDIGITNIK</sequence>
<dbReference type="OrthoDB" id="660167at2"/>
<dbReference type="Pfam" id="PF01833">
    <property type="entry name" value="TIG"/>
    <property type="match status" value="1"/>
</dbReference>